<proteinExistence type="predicted"/>
<keyword evidence="1" id="KW-1133">Transmembrane helix</keyword>
<evidence type="ECO:0000313" key="2">
    <source>
        <dbReference type="EMBL" id="CDW35541.1"/>
    </source>
</evidence>
<keyword evidence="1" id="KW-0812">Transmembrane</keyword>
<reference evidence="2" key="1">
    <citation type="submission" date="2014-05" db="EMBL/GenBank/DDBJ databases">
        <authorList>
            <person name="Chronopoulou M."/>
        </authorList>
    </citation>
    <scope>NUCLEOTIDE SEQUENCE</scope>
    <source>
        <tissue evidence="2">Whole organism</tissue>
    </source>
</reference>
<accession>A0A0K2UCV5</accession>
<sequence>MSIKNVIFEYNQLLVWNITKKYLILSIIMINLYLNIEIRLSN</sequence>
<dbReference type="EMBL" id="HACA01018180">
    <property type="protein sequence ID" value="CDW35541.1"/>
    <property type="molecule type" value="Transcribed_RNA"/>
</dbReference>
<dbReference type="AlphaFoldDB" id="A0A0K2UCV5"/>
<name>A0A0K2UCV5_LEPSM</name>
<protein>
    <submittedName>
        <fullName evidence="2">Uncharacterized protein</fullName>
    </submittedName>
</protein>
<organism evidence="2">
    <name type="scientific">Lepeophtheirus salmonis</name>
    <name type="common">Salmon louse</name>
    <name type="synonym">Caligus salmonis</name>
    <dbReference type="NCBI Taxonomy" id="72036"/>
    <lineage>
        <taxon>Eukaryota</taxon>
        <taxon>Metazoa</taxon>
        <taxon>Ecdysozoa</taxon>
        <taxon>Arthropoda</taxon>
        <taxon>Crustacea</taxon>
        <taxon>Multicrustacea</taxon>
        <taxon>Hexanauplia</taxon>
        <taxon>Copepoda</taxon>
        <taxon>Siphonostomatoida</taxon>
        <taxon>Caligidae</taxon>
        <taxon>Lepeophtheirus</taxon>
    </lineage>
</organism>
<keyword evidence="1" id="KW-0472">Membrane</keyword>
<evidence type="ECO:0000256" key="1">
    <source>
        <dbReference type="SAM" id="Phobius"/>
    </source>
</evidence>
<feature type="transmembrane region" description="Helical" evidence="1">
    <location>
        <begin position="22"/>
        <end position="40"/>
    </location>
</feature>